<dbReference type="Proteomes" id="UP000292298">
    <property type="component" value="Unassembled WGS sequence"/>
</dbReference>
<keyword evidence="3" id="KW-1185">Reference proteome</keyword>
<dbReference type="NCBIfam" id="TIGR04219">
    <property type="entry name" value="OMP_w_GlyGly"/>
    <property type="match status" value="1"/>
</dbReference>
<evidence type="ECO:0000313" key="2">
    <source>
        <dbReference type="EMBL" id="RZU97873.1"/>
    </source>
</evidence>
<dbReference type="AlphaFoldDB" id="A0A4Q8CY35"/>
<protein>
    <submittedName>
        <fullName evidence="2">Outer membrane protein</fullName>
    </submittedName>
</protein>
<name>A0A4Q8CY35_9GAMM</name>
<proteinExistence type="predicted"/>
<keyword evidence="1" id="KW-0732">Signal</keyword>
<feature type="chain" id="PRO_5020973258" evidence="1">
    <location>
        <begin position="25"/>
        <end position="253"/>
    </location>
</feature>
<evidence type="ECO:0000256" key="1">
    <source>
        <dbReference type="SAM" id="SignalP"/>
    </source>
</evidence>
<accession>A0A4Q8CY35</accession>
<gene>
    <name evidence="2" type="ORF">EV698_0105</name>
</gene>
<organism evidence="2 3">
    <name type="scientific">Spiribacter vilamensis</name>
    <dbReference type="NCBI Taxonomy" id="531306"/>
    <lineage>
        <taxon>Bacteria</taxon>
        <taxon>Pseudomonadati</taxon>
        <taxon>Pseudomonadota</taxon>
        <taxon>Gammaproteobacteria</taxon>
        <taxon>Chromatiales</taxon>
        <taxon>Ectothiorhodospiraceae</taxon>
        <taxon>Spiribacter</taxon>
    </lineage>
</organism>
<dbReference type="InterPro" id="IPR026387">
    <property type="entry name" value="OMP_w_GlyGly"/>
</dbReference>
<feature type="signal peptide" evidence="1">
    <location>
        <begin position="1"/>
        <end position="24"/>
    </location>
</feature>
<dbReference type="EMBL" id="SHLI01000001">
    <property type="protein sequence ID" value="RZU97873.1"/>
    <property type="molecule type" value="Genomic_DNA"/>
</dbReference>
<sequence>MTTRMMTAIATGALGLAAIGSSQAADFSFRIGGGSWDQNLSGQYADEGSKSFDLEDDAGLSGSSNGYLYAQLEHPVFLLPNIRLERSSFDEDGRGTFRREIDFGGKTYNIDESVDSTFEIKQTDIIAYYSVLDTLVDLDLGLDVRLIDADVSIRSRDNTKAASESVSAPVPMGYAAVRVDVPGTGAYVRAQGSGIGFDGSSFIDTRALVGYTSDFGIGVELGYRRQELEIDDIDDIDGDVTLEGGFAGVHYAF</sequence>
<dbReference type="OrthoDB" id="6708408at2"/>
<reference evidence="2 3" key="1">
    <citation type="submission" date="2019-02" db="EMBL/GenBank/DDBJ databases">
        <title>Genomic Encyclopedia of Type Strains, Phase IV (KMG-IV): sequencing the most valuable type-strain genomes for metagenomic binning, comparative biology and taxonomic classification.</title>
        <authorList>
            <person name="Goeker M."/>
        </authorList>
    </citation>
    <scope>NUCLEOTIDE SEQUENCE [LARGE SCALE GENOMIC DNA]</scope>
    <source>
        <strain evidence="2 3">DSM 21056</strain>
    </source>
</reference>
<evidence type="ECO:0000313" key="3">
    <source>
        <dbReference type="Proteomes" id="UP000292298"/>
    </source>
</evidence>
<comment type="caution">
    <text evidence="2">The sequence shown here is derived from an EMBL/GenBank/DDBJ whole genome shotgun (WGS) entry which is preliminary data.</text>
</comment>
<dbReference type="RefSeq" id="WP_130502232.1">
    <property type="nucleotide sequence ID" value="NZ_SHLI01000001.1"/>
</dbReference>